<dbReference type="SUPFAM" id="SSF56954">
    <property type="entry name" value="Outer membrane efflux proteins (OEP)"/>
    <property type="match status" value="1"/>
</dbReference>
<feature type="non-terminal residue" evidence="1">
    <location>
        <position position="104"/>
    </location>
</feature>
<accession>A0A0F8YQZ5</accession>
<gene>
    <name evidence="1" type="ORF">LCGC14_2789360</name>
</gene>
<name>A0A0F8YQZ5_9ZZZZ</name>
<organism evidence="1">
    <name type="scientific">marine sediment metagenome</name>
    <dbReference type="NCBI Taxonomy" id="412755"/>
    <lineage>
        <taxon>unclassified sequences</taxon>
        <taxon>metagenomes</taxon>
        <taxon>ecological metagenomes</taxon>
    </lineage>
</organism>
<dbReference type="AlphaFoldDB" id="A0A0F8YQZ5"/>
<dbReference type="Gene3D" id="1.20.1600.10">
    <property type="entry name" value="Outer membrane efflux proteins (OEP)"/>
    <property type="match status" value="1"/>
</dbReference>
<comment type="caution">
    <text evidence="1">The sequence shown here is derived from an EMBL/GenBank/DDBJ whole genome shotgun (WGS) entry which is preliminary data.</text>
</comment>
<proteinExistence type="predicted"/>
<protein>
    <recommendedName>
        <fullName evidence="2">Outer membrane efflux protein</fullName>
    </recommendedName>
</protein>
<reference evidence="1" key="1">
    <citation type="journal article" date="2015" name="Nature">
        <title>Complex archaea that bridge the gap between prokaryotes and eukaryotes.</title>
        <authorList>
            <person name="Spang A."/>
            <person name="Saw J.H."/>
            <person name="Jorgensen S.L."/>
            <person name="Zaremba-Niedzwiedzka K."/>
            <person name="Martijn J."/>
            <person name="Lind A.E."/>
            <person name="van Eijk R."/>
            <person name="Schleper C."/>
            <person name="Guy L."/>
            <person name="Ettema T.J."/>
        </authorList>
    </citation>
    <scope>NUCLEOTIDE SEQUENCE</scope>
</reference>
<dbReference type="EMBL" id="LAZR01052045">
    <property type="protein sequence ID" value="KKK83837.1"/>
    <property type="molecule type" value="Genomic_DNA"/>
</dbReference>
<evidence type="ECO:0000313" key="1">
    <source>
        <dbReference type="EMBL" id="KKK83837.1"/>
    </source>
</evidence>
<sequence>MSARWVMTAKGTRQMMLGLGAAFIVATTPFVVQATTLTDTLRTAYLHSGLLEQNRATLRAADEGVAQAISTLRPVIGYTGNVTYSNPLNDSRDLRASLGLSADL</sequence>
<evidence type="ECO:0008006" key="2">
    <source>
        <dbReference type="Google" id="ProtNLM"/>
    </source>
</evidence>